<keyword evidence="3" id="KW-1185">Reference proteome</keyword>
<evidence type="ECO:0000256" key="1">
    <source>
        <dbReference type="SAM" id="MobiDB-lite"/>
    </source>
</evidence>
<name>A0A5J5D2K3_9PERO</name>
<evidence type="ECO:0000313" key="3">
    <source>
        <dbReference type="Proteomes" id="UP000327493"/>
    </source>
</evidence>
<proteinExistence type="predicted"/>
<reference evidence="2 3" key="1">
    <citation type="submission" date="2019-08" db="EMBL/GenBank/DDBJ databases">
        <title>A chromosome-level genome assembly, high-density linkage maps, and genome scans reveal the genomic architecture of hybrid incompatibilities underlying speciation via character displacement in darters (Percidae: Etheostominae).</title>
        <authorList>
            <person name="Moran R.L."/>
            <person name="Catchen J.M."/>
            <person name="Fuller R.C."/>
        </authorList>
    </citation>
    <scope>NUCLEOTIDE SEQUENCE [LARGE SCALE GENOMIC DNA]</scope>
    <source>
        <strain evidence="2">EspeVRDwgs_2016</strain>
        <tissue evidence="2">Muscle</tissue>
    </source>
</reference>
<evidence type="ECO:0000313" key="2">
    <source>
        <dbReference type="EMBL" id="KAA8588908.1"/>
    </source>
</evidence>
<dbReference type="EMBL" id="VOFY01000010">
    <property type="protein sequence ID" value="KAA8588908.1"/>
    <property type="molecule type" value="Genomic_DNA"/>
</dbReference>
<protein>
    <submittedName>
        <fullName evidence="2">Uncharacterized protein</fullName>
    </submittedName>
</protein>
<sequence length="125" mass="13902">MIGCAQEWAGPALMHPTHVRAQQDRSSPSLSLPSTPLLLPPLSTSHSAFHTYARAQTATERASRIFLILEQPRNQGDRYPPRRRETFASGSQKQLCGLLHTPIPRRDRPTPSLVRNRMPGSAPLC</sequence>
<organism evidence="2 3">
    <name type="scientific">Etheostoma spectabile</name>
    <name type="common">orangethroat darter</name>
    <dbReference type="NCBI Taxonomy" id="54343"/>
    <lineage>
        <taxon>Eukaryota</taxon>
        <taxon>Metazoa</taxon>
        <taxon>Chordata</taxon>
        <taxon>Craniata</taxon>
        <taxon>Vertebrata</taxon>
        <taxon>Euteleostomi</taxon>
        <taxon>Actinopterygii</taxon>
        <taxon>Neopterygii</taxon>
        <taxon>Teleostei</taxon>
        <taxon>Neoteleostei</taxon>
        <taxon>Acanthomorphata</taxon>
        <taxon>Eupercaria</taxon>
        <taxon>Perciformes</taxon>
        <taxon>Percoidei</taxon>
        <taxon>Percidae</taxon>
        <taxon>Etheostomatinae</taxon>
        <taxon>Etheostoma</taxon>
    </lineage>
</organism>
<accession>A0A5J5D2K3</accession>
<comment type="caution">
    <text evidence="2">The sequence shown here is derived from an EMBL/GenBank/DDBJ whole genome shotgun (WGS) entry which is preliminary data.</text>
</comment>
<dbReference type="Proteomes" id="UP000327493">
    <property type="component" value="Chromosome 10"/>
</dbReference>
<gene>
    <name evidence="2" type="ORF">FQN60_010253</name>
</gene>
<feature type="compositionally biased region" description="Basic and acidic residues" evidence="1">
    <location>
        <begin position="75"/>
        <end position="86"/>
    </location>
</feature>
<dbReference type="AlphaFoldDB" id="A0A5J5D2K3"/>
<feature type="region of interest" description="Disordered" evidence="1">
    <location>
        <begin position="72"/>
        <end position="125"/>
    </location>
</feature>